<comment type="caution">
    <text evidence="9">The sequence shown here is derived from an EMBL/GenBank/DDBJ whole genome shotgun (WGS) entry which is preliminary data.</text>
</comment>
<keyword evidence="10" id="KW-1185">Reference proteome</keyword>
<dbReference type="PANTHER" id="PTHR24208:SF166">
    <property type="entry name" value="LIM HOMEOBOX TRANSCRIPTION FACTOR 1 ALPHA, ISOFORM B"/>
    <property type="match status" value="1"/>
</dbReference>
<protein>
    <recommendedName>
        <fullName evidence="8">Homeobox domain-containing protein</fullName>
    </recommendedName>
</protein>
<comment type="subcellular location">
    <subcellularLocation>
        <location evidence="1 5 6">Nucleus</location>
    </subcellularLocation>
</comment>
<accession>A0A2P8A654</accession>
<feature type="compositionally biased region" description="Polar residues" evidence="7">
    <location>
        <begin position="112"/>
        <end position="123"/>
    </location>
</feature>
<proteinExistence type="predicted"/>
<evidence type="ECO:0000256" key="2">
    <source>
        <dbReference type="ARBA" id="ARBA00023125"/>
    </source>
</evidence>
<keyword evidence="4 5" id="KW-0539">Nucleus</keyword>
<dbReference type="GO" id="GO:0000977">
    <property type="term" value="F:RNA polymerase II transcription regulatory region sequence-specific DNA binding"/>
    <property type="evidence" value="ECO:0007669"/>
    <property type="project" value="TreeGrafter"/>
</dbReference>
<feature type="region of interest" description="Disordered" evidence="7">
    <location>
        <begin position="253"/>
        <end position="273"/>
    </location>
</feature>
<evidence type="ECO:0000313" key="10">
    <source>
        <dbReference type="Proteomes" id="UP000243723"/>
    </source>
</evidence>
<feature type="compositionally biased region" description="Acidic residues" evidence="7">
    <location>
        <begin position="127"/>
        <end position="144"/>
    </location>
</feature>
<sequence length="564" mass="62075">MSGQDQKPVEPLWNAQQSNQASYLPVGSRSQAPNTLAFPSFYNTRDSGHQGVHTLPNIHDVYGNLGNTSPTHTGSQSQSASGTEIDFSRKDTGSSAESLSSLQHRDSVVMPSGSSQHPGGQTSRFDESEDQDDDEDLSDDDQDIKDEQEGKQLTAAEIRQQKRKMKRFRLTHSQTRYLMSEFARQAHPDAAHRERLAREIPGLSPRQVQVWFQNRRAKLKRLSAEDRERMMRSRALPESYGMGIPMNQPYMPSPSTAGSTTPGMPQNPNMGRFGDMRPLSLDTLRRGNEQSYTSPTSVTPALGSLAFTPPQSAGDVHSPISSTNDMAGFGYGHRAIMEQRRPILPPSHSSPPSYSSNFGSTIGRIPSYERLRTSSGDSISSPLRTSMSYTNFQNTQASTQQGQENRDNNPQGAGQSASHSRGNSQRDMPPPSGPYGLGFSFESMPNYQSSVQSQSQASSTSAPSQSGYRGVAPSSNNQSSYSSYFDYHNQGYSTPQLPQYQQSSFGGSYSSPLSSNPFGQAPMQQHQPYDQQQQQHHQGGHHERVKEEHDNHHGSGVSITNPYS</sequence>
<feature type="region of interest" description="Disordered" evidence="7">
    <location>
        <begin position="1"/>
        <end position="151"/>
    </location>
</feature>
<feature type="region of interest" description="Disordered" evidence="7">
    <location>
        <begin position="342"/>
        <end position="361"/>
    </location>
</feature>
<gene>
    <name evidence="9" type="ORF">B9Z65_4828</name>
</gene>
<dbReference type="PROSITE" id="PS50071">
    <property type="entry name" value="HOMEOBOX_2"/>
    <property type="match status" value="1"/>
</dbReference>
<evidence type="ECO:0000256" key="1">
    <source>
        <dbReference type="ARBA" id="ARBA00004123"/>
    </source>
</evidence>
<dbReference type="InterPro" id="IPR001356">
    <property type="entry name" value="HD"/>
</dbReference>
<feature type="compositionally biased region" description="Basic and acidic residues" evidence="7">
    <location>
        <begin position="540"/>
        <end position="553"/>
    </location>
</feature>
<dbReference type="PANTHER" id="PTHR24208">
    <property type="entry name" value="LIM/HOMEOBOX PROTEIN LHX"/>
    <property type="match status" value="1"/>
</dbReference>
<organism evidence="9 10">
    <name type="scientific">Elsinoe australis</name>
    <dbReference type="NCBI Taxonomy" id="40998"/>
    <lineage>
        <taxon>Eukaryota</taxon>
        <taxon>Fungi</taxon>
        <taxon>Dikarya</taxon>
        <taxon>Ascomycota</taxon>
        <taxon>Pezizomycotina</taxon>
        <taxon>Dothideomycetes</taxon>
        <taxon>Dothideomycetidae</taxon>
        <taxon>Myriangiales</taxon>
        <taxon>Elsinoaceae</taxon>
        <taxon>Elsinoe</taxon>
    </lineage>
</organism>
<dbReference type="SUPFAM" id="SSF46689">
    <property type="entry name" value="Homeodomain-like"/>
    <property type="match status" value="1"/>
</dbReference>
<evidence type="ECO:0000259" key="8">
    <source>
        <dbReference type="PROSITE" id="PS50071"/>
    </source>
</evidence>
<feature type="compositionally biased region" description="Polar residues" evidence="7">
    <location>
        <begin position="394"/>
        <end position="426"/>
    </location>
</feature>
<dbReference type="OrthoDB" id="6159439at2759"/>
<dbReference type="GO" id="GO:0000981">
    <property type="term" value="F:DNA-binding transcription factor activity, RNA polymerase II-specific"/>
    <property type="evidence" value="ECO:0007669"/>
    <property type="project" value="TreeGrafter"/>
</dbReference>
<dbReference type="CDD" id="cd00086">
    <property type="entry name" value="homeodomain"/>
    <property type="match status" value="1"/>
</dbReference>
<dbReference type="Proteomes" id="UP000243723">
    <property type="component" value="Unassembled WGS sequence"/>
</dbReference>
<feature type="compositionally biased region" description="Polar residues" evidence="7">
    <location>
        <begin position="253"/>
        <end position="269"/>
    </location>
</feature>
<feature type="compositionally biased region" description="Polar residues" evidence="7">
    <location>
        <begin position="93"/>
        <end position="102"/>
    </location>
</feature>
<evidence type="ECO:0000256" key="5">
    <source>
        <dbReference type="PROSITE-ProRule" id="PRU00108"/>
    </source>
</evidence>
<dbReference type="InterPro" id="IPR050453">
    <property type="entry name" value="LIM_Homeobox_TF"/>
</dbReference>
<feature type="compositionally biased region" description="Low complexity" evidence="7">
    <location>
        <begin position="448"/>
        <end position="466"/>
    </location>
</feature>
<feature type="region of interest" description="Disordered" evidence="7">
    <location>
        <begin position="394"/>
        <end position="564"/>
    </location>
</feature>
<feature type="compositionally biased region" description="Polar residues" evidence="7">
    <location>
        <begin position="14"/>
        <end position="34"/>
    </location>
</feature>
<dbReference type="InterPro" id="IPR009057">
    <property type="entry name" value="Homeodomain-like_sf"/>
</dbReference>
<evidence type="ECO:0000256" key="3">
    <source>
        <dbReference type="ARBA" id="ARBA00023155"/>
    </source>
</evidence>
<dbReference type="STRING" id="40998.A0A2P8A654"/>
<name>A0A2P8A654_9PEZI</name>
<dbReference type="Gene3D" id="1.10.10.60">
    <property type="entry name" value="Homeodomain-like"/>
    <property type="match status" value="1"/>
</dbReference>
<feature type="DNA-binding region" description="Homeobox" evidence="5">
    <location>
        <begin position="163"/>
        <end position="223"/>
    </location>
</feature>
<evidence type="ECO:0000313" key="9">
    <source>
        <dbReference type="EMBL" id="PSK55950.1"/>
    </source>
</evidence>
<feature type="compositionally biased region" description="Polar residues" evidence="7">
    <location>
        <begin position="65"/>
        <end position="82"/>
    </location>
</feature>
<dbReference type="SMART" id="SM00389">
    <property type="entry name" value="HOX"/>
    <property type="match status" value="1"/>
</dbReference>
<dbReference type="EMBL" id="NHZQ01000066">
    <property type="protein sequence ID" value="PSK55950.1"/>
    <property type="molecule type" value="Genomic_DNA"/>
</dbReference>
<feature type="compositionally biased region" description="Low complexity" evidence="7">
    <location>
        <begin position="498"/>
        <end position="537"/>
    </location>
</feature>
<evidence type="ECO:0000256" key="6">
    <source>
        <dbReference type="RuleBase" id="RU000682"/>
    </source>
</evidence>
<dbReference type="AlphaFoldDB" id="A0A2P8A654"/>
<evidence type="ECO:0000256" key="4">
    <source>
        <dbReference type="ARBA" id="ARBA00023242"/>
    </source>
</evidence>
<keyword evidence="2 5" id="KW-0238">DNA-binding</keyword>
<reference evidence="9 10" key="1">
    <citation type="submission" date="2017-05" db="EMBL/GenBank/DDBJ databases">
        <title>Draft genome sequence of Elsinoe australis.</title>
        <authorList>
            <person name="Cheng Q."/>
        </authorList>
    </citation>
    <scope>NUCLEOTIDE SEQUENCE [LARGE SCALE GENOMIC DNA]</scope>
    <source>
        <strain evidence="9 10">NL1</strain>
    </source>
</reference>
<dbReference type="GO" id="GO:0005634">
    <property type="term" value="C:nucleus"/>
    <property type="evidence" value="ECO:0007669"/>
    <property type="project" value="UniProtKB-SubCell"/>
</dbReference>
<keyword evidence="3 5" id="KW-0371">Homeobox</keyword>
<feature type="compositionally biased region" description="Low complexity" evidence="7">
    <location>
        <begin position="474"/>
        <end position="484"/>
    </location>
</feature>
<dbReference type="Pfam" id="PF00046">
    <property type="entry name" value="Homeodomain"/>
    <property type="match status" value="1"/>
</dbReference>
<evidence type="ECO:0000256" key="7">
    <source>
        <dbReference type="SAM" id="MobiDB-lite"/>
    </source>
</evidence>
<feature type="domain" description="Homeobox" evidence="8">
    <location>
        <begin position="161"/>
        <end position="222"/>
    </location>
</feature>